<name>A0A0B5IF76_9ACTN</name>
<organism evidence="2 3">
    <name type="scientific">Streptomyces vietnamensis</name>
    <dbReference type="NCBI Taxonomy" id="362257"/>
    <lineage>
        <taxon>Bacteria</taxon>
        <taxon>Bacillati</taxon>
        <taxon>Actinomycetota</taxon>
        <taxon>Actinomycetes</taxon>
        <taxon>Kitasatosporales</taxon>
        <taxon>Streptomycetaceae</taxon>
        <taxon>Streptomyces</taxon>
    </lineage>
</organism>
<dbReference type="AlphaFoldDB" id="A0A0B5IF76"/>
<protein>
    <recommendedName>
        <fullName evidence="1">DUF6603 domain-containing protein</fullName>
    </recommendedName>
</protein>
<keyword evidence="3" id="KW-1185">Reference proteome</keyword>
<gene>
    <name evidence="2" type="ORF">SVTN_37745</name>
</gene>
<feature type="domain" description="DUF6603" evidence="1">
    <location>
        <begin position="222"/>
        <end position="742"/>
    </location>
</feature>
<reference evidence="2 3" key="1">
    <citation type="submission" date="2014-12" db="EMBL/GenBank/DDBJ databases">
        <title>Complete genome sequence of Streptomyces vietnamensis strain GIMV4.0001, a genetic manipulable producer of the benzoisochromanequinone antibiotic granaticin.</title>
        <authorList>
            <person name="Deng M.R."/>
            <person name="Guo J."/>
            <person name="Ma L.Y."/>
            <person name="Feng G.D."/>
            <person name="Mo C.Y."/>
            <person name="Zhu H.H."/>
        </authorList>
    </citation>
    <scope>NUCLEOTIDE SEQUENCE [LARGE SCALE GENOMIC DNA]</scope>
    <source>
        <strain evidence="3">GIMV4.0001</strain>
    </source>
</reference>
<evidence type="ECO:0000313" key="3">
    <source>
        <dbReference type="Proteomes" id="UP000031774"/>
    </source>
</evidence>
<dbReference type="KEGG" id="svt:SVTN_37745"/>
<dbReference type="Pfam" id="PF20248">
    <property type="entry name" value="DUF6603"/>
    <property type="match status" value="1"/>
</dbReference>
<accession>A0A0B5IF76</accession>
<dbReference type="EMBL" id="CP010407">
    <property type="protein sequence ID" value="AJF69172.1"/>
    <property type="molecule type" value="Genomic_DNA"/>
</dbReference>
<proteinExistence type="predicted"/>
<dbReference type="Proteomes" id="UP000031774">
    <property type="component" value="Chromosome"/>
</dbReference>
<sequence length="886" mass="91430">MSGTVADLAAQLRTGLAAVLPQLGALGVTQRRAKLAQALGLPGAQVTPSALLSRIGVPQSDQAGDLWPKLLALLADSADGAAAGWNLTVPDVLVVTADDVQVLGVTLPPEISFTVRLGTLRLADVLEVRQDITLTLSVPSDPAGAALQLSVRGIRLTLPTDALLTLLAPGGSALEGDVQAGLDMTGVHFQGGGKNGLAVPLRAAPPGLRAPALYLAPAGGALRFTASFGASLLGVADATLDGIGSELTPGAPATPVPPSGMGLSMALGPARGSGFLERRGDEYRGALGLALGVVDVRAFGILRPGEPSLLIALSAHFTPAVELGLAFTLNAVGGIVGIGRAIDRAGLAAAVQSGHLDDVLFPDDPARAAPQILQTLASVFPARRGSQVVGPTFRLGWGRPVSFVTADLGLVLELPSGVVALLGRLRIALPAPQAPILDLRASVAGVMDPGAGLVEMVADLAGSRLLTAGIEGGIALRIKVGSDAAFILSAGGFHPRFPKPAGFPVPRRLSIAIASAPALSIVFSGYFAVTPGTAQAGATLTAVIGSSDTGVSGQLGFDALLRWEPSFGVVLDLYGSFHLRFDGHSLCSVDIRVRVEGPTPCWHVAGRASVSLFFIDVSFPFDEHWACTGAVGAPPAPDVAPLLEHELDNPRTWEPVLPDGAANLAALRGDGADTGRLLHPLGRLRFSQRVVPLDVTVTRFGPGRLQNPTAFAVTVRFGDGSGAVQPVREQFARADFFDLTDDEKLTQPAFELLRSGSELTPPAAGGGAPRRTVEVRYETKWLGERGAPPQPRAPWTLAETHLLAALQHGAVATSAVHGDRIRYVSPPAPTALKAPSFAVAHVDTLTEVTELGRKSTFTEAALSFDAPSGRTQLLHVVPPYELKATP</sequence>
<evidence type="ECO:0000313" key="2">
    <source>
        <dbReference type="EMBL" id="AJF69172.1"/>
    </source>
</evidence>
<evidence type="ECO:0000259" key="1">
    <source>
        <dbReference type="Pfam" id="PF20248"/>
    </source>
</evidence>
<dbReference type="STRING" id="362257.SVTN_37745"/>
<dbReference type="InterPro" id="IPR046538">
    <property type="entry name" value="DUF6603"/>
</dbReference>
<dbReference type="HOGENOM" id="CLU_325390_0_0_11"/>
<dbReference type="RefSeq" id="WP_041133091.1">
    <property type="nucleotide sequence ID" value="NZ_CP010407.1"/>
</dbReference>